<feature type="domain" description="GATA-type" evidence="10">
    <location>
        <begin position="43"/>
        <end position="102"/>
    </location>
</feature>
<evidence type="ECO:0000256" key="9">
    <source>
        <dbReference type="SAM" id="MobiDB-lite"/>
    </source>
</evidence>
<feature type="domain" description="GATA-type" evidence="10">
    <location>
        <begin position="179"/>
        <end position="227"/>
    </location>
</feature>
<dbReference type="CDD" id="cd00202">
    <property type="entry name" value="ZnF_GATA"/>
    <property type="match status" value="2"/>
</dbReference>
<comment type="subcellular location">
    <subcellularLocation>
        <location evidence="1">Nucleus</location>
    </subcellularLocation>
</comment>
<protein>
    <submittedName>
        <fullName evidence="11">GATA type transcriptional activator of nitrogen-regulated proteins</fullName>
    </submittedName>
</protein>
<organism evidence="11 12">
    <name type="scientific">Coemansia javaensis</name>
    <dbReference type="NCBI Taxonomy" id="2761396"/>
    <lineage>
        <taxon>Eukaryota</taxon>
        <taxon>Fungi</taxon>
        <taxon>Fungi incertae sedis</taxon>
        <taxon>Zoopagomycota</taxon>
        <taxon>Kickxellomycotina</taxon>
        <taxon>Kickxellomycetes</taxon>
        <taxon>Kickxellales</taxon>
        <taxon>Kickxellaceae</taxon>
        <taxon>Coemansia</taxon>
    </lineage>
</organism>
<dbReference type="SMART" id="SM00401">
    <property type="entry name" value="ZnF_GATA"/>
    <property type="match status" value="2"/>
</dbReference>
<evidence type="ECO:0000313" key="12">
    <source>
        <dbReference type="Proteomes" id="UP001140217"/>
    </source>
</evidence>
<proteinExistence type="predicted"/>
<dbReference type="Pfam" id="PF00320">
    <property type="entry name" value="GATA"/>
    <property type="match status" value="2"/>
</dbReference>
<keyword evidence="7" id="KW-0539">Nucleus</keyword>
<dbReference type="PROSITE" id="PS00344">
    <property type="entry name" value="GATA_ZN_FINGER_1"/>
    <property type="match status" value="1"/>
</dbReference>
<dbReference type="PRINTS" id="PR00619">
    <property type="entry name" value="GATAZNFINGER"/>
</dbReference>
<dbReference type="InterPro" id="IPR039355">
    <property type="entry name" value="Transcription_factor_GATA"/>
</dbReference>
<accession>A0A9W8HLU8</accession>
<evidence type="ECO:0000259" key="10">
    <source>
        <dbReference type="PROSITE" id="PS50114"/>
    </source>
</evidence>
<sequence length="317" mass="32485">MGDRESHPLSIAALLAGPQAGDDGRAAPSTPSGASADNGRARASEGISCMNCRTTATPLWRRDPQTGAHLCNRCGLYLKTYNVMHPLTRIKRRPISTLAGTRRAAVTAAAAAAPVAAAAAAAAAGGVDDVEQVPRPANCSPAQLQQLAPGARQRRPATAAAAAQRVTPKQQMRLGITPRCFNCSAESTPLWRRDPADNIICNACGLYYKLHGAARPVSMRRASIRRRNRVAPAAPGHAASVPAAGASAGSAAAPRPLPDRLATLAQAAALGHGGCTMLESLASVAAAEIVAKDAPAKSSVPPGEMQPAPFVAAAVFR</sequence>
<dbReference type="GO" id="GO:0045944">
    <property type="term" value="P:positive regulation of transcription by RNA polymerase II"/>
    <property type="evidence" value="ECO:0007669"/>
    <property type="project" value="TreeGrafter"/>
</dbReference>
<keyword evidence="4" id="KW-0862">Zinc</keyword>
<dbReference type="EMBL" id="JANBUL010000024">
    <property type="protein sequence ID" value="KAJ2784584.1"/>
    <property type="molecule type" value="Genomic_DNA"/>
</dbReference>
<gene>
    <name evidence="11" type="primary">SFU1_2</name>
    <name evidence="11" type="ORF">H4R18_001049</name>
</gene>
<dbReference type="SUPFAM" id="SSF57716">
    <property type="entry name" value="Glucocorticoid receptor-like (DNA-binding domain)"/>
    <property type="match status" value="2"/>
</dbReference>
<dbReference type="PANTHER" id="PTHR10071">
    <property type="entry name" value="TRANSCRIPTION FACTOR GATA FAMILY MEMBER"/>
    <property type="match status" value="1"/>
</dbReference>
<evidence type="ECO:0000256" key="6">
    <source>
        <dbReference type="ARBA" id="ARBA00023163"/>
    </source>
</evidence>
<dbReference type="PANTHER" id="PTHR10071:SF335">
    <property type="entry name" value="IRON-SENSING TRANSCRIPTIONAL REPRESSOR-RELATED"/>
    <property type="match status" value="1"/>
</dbReference>
<dbReference type="InterPro" id="IPR013088">
    <property type="entry name" value="Znf_NHR/GATA"/>
</dbReference>
<feature type="region of interest" description="Disordered" evidence="9">
    <location>
        <begin position="1"/>
        <end position="41"/>
    </location>
</feature>
<dbReference type="OrthoDB" id="515401at2759"/>
<dbReference type="GO" id="GO:0008270">
    <property type="term" value="F:zinc ion binding"/>
    <property type="evidence" value="ECO:0007669"/>
    <property type="project" value="UniProtKB-KW"/>
</dbReference>
<name>A0A9W8HLU8_9FUNG</name>
<evidence type="ECO:0000256" key="8">
    <source>
        <dbReference type="PROSITE-ProRule" id="PRU00094"/>
    </source>
</evidence>
<evidence type="ECO:0000256" key="1">
    <source>
        <dbReference type="ARBA" id="ARBA00004123"/>
    </source>
</evidence>
<reference evidence="11" key="1">
    <citation type="submission" date="2022-07" db="EMBL/GenBank/DDBJ databases">
        <title>Phylogenomic reconstructions and comparative analyses of Kickxellomycotina fungi.</title>
        <authorList>
            <person name="Reynolds N.K."/>
            <person name="Stajich J.E."/>
            <person name="Barry K."/>
            <person name="Grigoriev I.V."/>
            <person name="Crous P."/>
            <person name="Smith M.E."/>
        </authorList>
    </citation>
    <scope>NUCLEOTIDE SEQUENCE</scope>
    <source>
        <strain evidence="11">NBRC 105414</strain>
    </source>
</reference>
<keyword evidence="3 8" id="KW-0863">Zinc-finger</keyword>
<dbReference type="AlphaFoldDB" id="A0A9W8HLU8"/>
<dbReference type="PROSITE" id="PS50114">
    <property type="entry name" value="GATA_ZN_FINGER_2"/>
    <property type="match status" value="2"/>
</dbReference>
<evidence type="ECO:0000256" key="3">
    <source>
        <dbReference type="ARBA" id="ARBA00022771"/>
    </source>
</evidence>
<keyword evidence="2" id="KW-0479">Metal-binding</keyword>
<dbReference type="Proteomes" id="UP001140217">
    <property type="component" value="Unassembled WGS sequence"/>
</dbReference>
<dbReference type="GO" id="GO:0000981">
    <property type="term" value="F:DNA-binding transcription factor activity, RNA polymerase II-specific"/>
    <property type="evidence" value="ECO:0007669"/>
    <property type="project" value="TreeGrafter"/>
</dbReference>
<evidence type="ECO:0000256" key="7">
    <source>
        <dbReference type="ARBA" id="ARBA00023242"/>
    </source>
</evidence>
<comment type="caution">
    <text evidence="11">The sequence shown here is derived from an EMBL/GenBank/DDBJ whole genome shotgun (WGS) entry which is preliminary data.</text>
</comment>
<dbReference type="GO" id="GO:0000122">
    <property type="term" value="P:negative regulation of transcription by RNA polymerase II"/>
    <property type="evidence" value="ECO:0007669"/>
    <property type="project" value="TreeGrafter"/>
</dbReference>
<keyword evidence="12" id="KW-1185">Reference proteome</keyword>
<dbReference type="Gene3D" id="3.30.50.10">
    <property type="entry name" value="Erythroid Transcription Factor GATA-1, subunit A"/>
    <property type="match status" value="2"/>
</dbReference>
<keyword evidence="5" id="KW-0805">Transcription regulation</keyword>
<evidence type="ECO:0000256" key="2">
    <source>
        <dbReference type="ARBA" id="ARBA00022723"/>
    </source>
</evidence>
<keyword evidence="6" id="KW-0804">Transcription</keyword>
<evidence type="ECO:0000256" key="5">
    <source>
        <dbReference type="ARBA" id="ARBA00023015"/>
    </source>
</evidence>
<evidence type="ECO:0000313" key="11">
    <source>
        <dbReference type="EMBL" id="KAJ2784584.1"/>
    </source>
</evidence>
<dbReference type="GO" id="GO:0000978">
    <property type="term" value="F:RNA polymerase II cis-regulatory region sequence-specific DNA binding"/>
    <property type="evidence" value="ECO:0007669"/>
    <property type="project" value="TreeGrafter"/>
</dbReference>
<dbReference type="InterPro" id="IPR000679">
    <property type="entry name" value="Znf_GATA"/>
</dbReference>
<dbReference type="GO" id="GO:0005634">
    <property type="term" value="C:nucleus"/>
    <property type="evidence" value="ECO:0007669"/>
    <property type="project" value="UniProtKB-SubCell"/>
</dbReference>
<evidence type="ECO:0000256" key="4">
    <source>
        <dbReference type="ARBA" id="ARBA00022833"/>
    </source>
</evidence>